<proteinExistence type="predicted"/>
<name>A0A7Y9QWE7_9BURK</name>
<dbReference type="Pfam" id="PF13692">
    <property type="entry name" value="Glyco_trans_1_4"/>
    <property type="match status" value="1"/>
</dbReference>
<dbReference type="RefSeq" id="WP_179633575.1">
    <property type="nucleotide sequence ID" value="NZ_JACCFH010000001.1"/>
</dbReference>
<gene>
    <name evidence="2" type="ORF">BDD16_001704</name>
</gene>
<dbReference type="Gene3D" id="3.40.50.2000">
    <property type="entry name" value="Glycogen Phosphorylase B"/>
    <property type="match status" value="2"/>
</dbReference>
<dbReference type="PANTHER" id="PTHR45947:SF3">
    <property type="entry name" value="SULFOQUINOVOSYL TRANSFERASE SQD2"/>
    <property type="match status" value="1"/>
</dbReference>
<dbReference type="EMBL" id="JACCFH010000001">
    <property type="protein sequence ID" value="NYG32718.1"/>
    <property type="molecule type" value="Genomic_DNA"/>
</dbReference>
<keyword evidence="3" id="KW-1185">Reference proteome</keyword>
<organism evidence="2 3">
    <name type="scientific">Sphaerotilus montanus</name>
    <dbReference type="NCBI Taxonomy" id="522889"/>
    <lineage>
        <taxon>Bacteria</taxon>
        <taxon>Pseudomonadati</taxon>
        <taxon>Pseudomonadota</taxon>
        <taxon>Betaproteobacteria</taxon>
        <taxon>Burkholderiales</taxon>
        <taxon>Sphaerotilaceae</taxon>
        <taxon>Sphaerotilus</taxon>
    </lineage>
</organism>
<reference evidence="2 3" key="1">
    <citation type="submission" date="2020-07" db="EMBL/GenBank/DDBJ databases">
        <title>Genomic Encyclopedia of Archaeal and Bacterial Type Strains, Phase II (KMG-II): from individual species to whole genera.</title>
        <authorList>
            <person name="Goeker M."/>
        </authorList>
    </citation>
    <scope>NUCLEOTIDE SEQUENCE [LARGE SCALE GENOMIC DNA]</scope>
    <source>
        <strain evidence="2 3">DSM 21226</strain>
    </source>
</reference>
<dbReference type="Proteomes" id="UP000518288">
    <property type="component" value="Unassembled WGS sequence"/>
</dbReference>
<evidence type="ECO:0000259" key="1">
    <source>
        <dbReference type="Pfam" id="PF13439"/>
    </source>
</evidence>
<dbReference type="SUPFAM" id="SSF53756">
    <property type="entry name" value="UDP-Glycosyltransferase/glycogen phosphorylase"/>
    <property type="match status" value="1"/>
</dbReference>
<dbReference type="CDD" id="cd03814">
    <property type="entry name" value="GT4-like"/>
    <property type="match status" value="1"/>
</dbReference>
<protein>
    <recommendedName>
        <fullName evidence="1">Glycosyltransferase subfamily 4-like N-terminal domain-containing protein</fullName>
    </recommendedName>
</protein>
<sequence>MKIAIVTDAWEPQVNGVVRTLKMTAHALGLLGHQVEFVSPQGFFSVPCPTYPDIRLAAVTPGRIARVLDALAPDCLHIATEGPLGWAARSVALSRGWPFTTAYHSRFPEYVQLRTRIPVSWSHALLRRFHNAGQATLVPTEHMGAELRAQGYRVPTHWSRGVNLQLFTPEGPTLPRAEGSGPVFLYIGRLAVEKNIDAFLKLDLPGEKWVAGAGPEAARLQRQYPGVRWFGVLSGPDLATLYRSADVMVFPSETDTFGLVLVESMACGTPVAALPATGPIDVVGPSGEGGVIDTDLRRACLAALQCDRQRVRTFAERYTWEAATRQFVQALQPIPKAAPTSGAARLTSP</sequence>
<evidence type="ECO:0000313" key="2">
    <source>
        <dbReference type="EMBL" id="NYG32718.1"/>
    </source>
</evidence>
<dbReference type="Pfam" id="PF13439">
    <property type="entry name" value="Glyco_transf_4"/>
    <property type="match status" value="1"/>
</dbReference>
<dbReference type="AlphaFoldDB" id="A0A7Y9QWE7"/>
<dbReference type="InterPro" id="IPR050194">
    <property type="entry name" value="Glycosyltransferase_grp1"/>
</dbReference>
<dbReference type="GO" id="GO:0016757">
    <property type="term" value="F:glycosyltransferase activity"/>
    <property type="evidence" value="ECO:0007669"/>
    <property type="project" value="TreeGrafter"/>
</dbReference>
<feature type="domain" description="Glycosyltransferase subfamily 4-like N-terminal" evidence="1">
    <location>
        <begin position="14"/>
        <end position="165"/>
    </location>
</feature>
<comment type="caution">
    <text evidence="2">The sequence shown here is derived from an EMBL/GenBank/DDBJ whole genome shotgun (WGS) entry which is preliminary data.</text>
</comment>
<dbReference type="InterPro" id="IPR028098">
    <property type="entry name" value="Glyco_trans_4-like_N"/>
</dbReference>
<evidence type="ECO:0000313" key="3">
    <source>
        <dbReference type="Proteomes" id="UP000518288"/>
    </source>
</evidence>
<dbReference type="PANTHER" id="PTHR45947">
    <property type="entry name" value="SULFOQUINOVOSYL TRANSFERASE SQD2"/>
    <property type="match status" value="1"/>
</dbReference>
<accession>A0A7Y9QWE7</accession>